<dbReference type="GO" id="GO:0019843">
    <property type="term" value="F:rRNA binding"/>
    <property type="evidence" value="ECO:0007669"/>
    <property type="project" value="UniProtKB-KW"/>
</dbReference>
<evidence type="ECO:0000256" key="29">
    <source>
        <dbReference type="ARBA" id="ARBA00035167"/>
    </source>
</evidence>
<dbReference type="Pfam" id="PF00515">
    <property type="entry name" value="TPR_1"/>
    <property type="match status" value="1"/>
</dbReference>
<evidence type="ECO:0000256" key="4">
    <source>
        <dbReference type="ARBA" id="ARBA00007465"/>
    </source>
</evidence>
<keyword evidence="14" id="KW-0479">Metal-binding</keyword>
<gene>
    <name evidence="36" type="ORF">RDWZM_010640</name>
</gene>
<dbReference type="SUPFAM" id="SSF48452">
    <property type="entry name" value="TPR-like"/>
    <property type="match status" value="1"/>
</dbReference>
<dbReference type="Pfam" id="PF00223">
    <property type="entry name" value="PsaA_PsaB"/>
    <property type="match status" value="3"/>
</dbReference>
<comment type="catalytic activity">
    <reaction evidence="31">
        <text>reduced [plastocyanin] + hnu + oxidized [2Fe-2S]-[ferredoxin] = oxidized [plastocyanin] + reduced [2Fe-2S]-[ferredoxin]</text>
        <dbReference type="Rhea" id="RHEA:30407"/>
        <dbReference type="Rhea" id="RHEA-COMP:10000"/>
        <dbReference type="Rhea" id="RHEA-COMP:10001"/>
        <dbReference type="Rhea" id="RHEA-COMP:10039"/>
        <dbReference type="Rhea" id="RHEA-COMP:10040"/>
        <dbReference type="ChEBI" id="CHEBI:29036"/>
        <dbReference type="ChEBI" id="CHEBI:30212"/>
        <dbReference type="ChEBI" id="CHEBI:33737"/>
        <dbReference type="ChEBI" id="CHEBI:33738"/>
        <dbReference type="ChEBI" id="CHEBI:49552"/>
        <dbReference type="EC" id="1.97.1.12"/>
    </reaction>
</comment>
<name>A0A9Q0LZS0_BLOTA</name>
<keyword evidence="27" id="KW-0687">Ribonucleoprotein</keyword>
<dbReference type="PROSITE" id="PS50005">
    <property type="entry name" value="TPR"/>
    <property type="match status" value="1"/>
</dbReference>
<dbReference type="Gene3D" id="1.10.1050.10">
    <property type="entry name" value="Ribosomal Protein S4 Delta 41, Chain A, domain 1"/>
    <property type="match status" value="1"/>
</dbReference>
<keyword evidence="25" id="KW-0411">Iron-sulfur</keyword>
<dbReference type="InterPro" id="IPR019734">
    <property type="entry name" value="TPR_rpt"/>
</dbReference>
<dbReference type="InterPro" id="IPR001280">
    <property type="entry name" value="PSI_PsaA/B"/>
</dbReference>
<evidence type="ECO:0000256" key="28">
    <source>
        <dbReference type="ARBA" id="ARBA00026002"/>
    </source>
</evidence>
<dbReference type="GO" id="GO:0051539">
    <property type="term" value="F:4 iron, 4 sulfur cluster binding"/>
    <property type="evidence" value="ECO:0007669"/>
    <property type="project" value="UniProtKB-KW"/>
</dbReference>
<comment type="similarity">
    <text evidence="6">Belongs to the PsaA/PsaB family.</text>
</comment>
<keyword evidence="23" id="KW-0560">Oxidoreductase</keyword>
<evidence type="ECO:0000256" key="21">
    <source>
        <dbReference type="ARBA" id="ARBA00022989"/>
    </source>
</evidence>
<evidence type="ECO:0000256" key="26">
    <source>
        <dbReference type="ARBA" id="ARBA00023136"/>
    </source>
</evidence>
<dbReference type="FunFam" id="1.10.1050.10:FF:000002">
    <property type="entry name" value="30S ribosomal protein S4, chloroplastic"/>
    <property type="match status" value="1"/>
</dbReference>
<evidence type="ECO:0000256" key="25">
    <source>
        <dbReference type="ARBA" id="ARBA00023014"/>
    </source>
</evidence>
<dbReference type="PANTHER" id="PTHR30128">
    <property type="entry name" value="OUTER MEMBRANE PROTEIN, OMPA-RELATED"/>
    <property type="match status" value="1"/>
</dbReference>
<evidence type="ECO:0000256" key="15">
    <source>
        <dbReference type="ARBA" id="ARBA00022730"/>
    </source>
</evidence>
<dbReference type="EC" id="1.97.1.12" evidence="8"/>
<evidence type="ECO:0000256" key="14">
    <source>
        <dbReference type="ARBA" id="ARBA00022723"/>
    </source>
</evidence>
<dbReference type="GO" id="GO:0016491">
    <property type="term" value="F:oxidoreductase activity"/>
    <property type="evidence" value="ECO:0007669"/>
    <property type="project" value="UniProtKB-KW"/>
</dbReference>
<dbReference type="PROSITE" id="PS50293">
    <property type="entry name" value="TPR_REGION"/>
    <property type="match status" value="1"/>
</dbReference>
<keyword evidence="19" id="KW-0689">Ribosomal protein</keyword>
<evidence type="ECO:0000256" key="33">
    <source>
        <dbReference type="SAM" id="MobiDB-lite"/>
    </source>
</evidence>
<comment type="subcellular location">
    <subcellularLocation>
        <location evidence="3">Cytoplasm</location>
        <location evidence="3">Cytosol</location>
    </subcellularLocation>
    <subcellularLocation>
        <location evidence="1">Membrane</location>
        <topology evidence="1">Multi-pass membrane protein</topology>
    </subcellularLocation>
    <subcellularLocation>
        <location evidence="2">Rough endoplasmic reticulum</location>
    </subcellularLocation>
</comment>
<dbReference type="Gene3D" id="3.10.290.10">
    <property type="entry name" value="RNA-binding S4 domain"/>
    <property type="match status" value="1"/>
</dbReference>
<evidence type="ECO:0000256" key="6">
    <source>
        <dbReference type="ARBA" id="ARBA00010598"/>
    </source>
</evidence>
<dbReference type="GO" id="GO:0006412">
    <property type="term" value="P:translation"/>
    <property type="evidence" value="ECO:0007669"/>
    <property type="project" value="InterPro"/>
</dbReference>
<evidence type="ECO:0000256" key="34">
    <source>
        <dbReference type="SAM" id="Phobius"/>
    </source>
</evidence>
<evidence type="ECO:0000256" key="18">
    <source>
        <dbReference type="ARBA" id="ARBA00022884"/>
    </source>
</evidence>
<keyword evidence="11" id="KW-0148">Chlorophyll</keyword>
<evidence type="ECO:0000256" key="23">
    <source>
        <dbReference type="ARBA" id="ARBA00023002"/>
    </source>
</evidence>
<dbReference type="GO" id="GO:0005840">
    <property type="term" value="C:ribosome"/>
    <property type="evidence" value="ECO:0007669"/>
    <property type="project" value="UniProtKB-KW"/>
</dbReference>
<keyword evidence="12" id="KW-0602">Photosynthesis</keyword>
<feature type="region of interest" description="Disordered" evidence="33">
    <location>
        <begin position="20"/>
        <end position="44"/>
    </location>
</feature>
<dbReference type="PROSITE" id="PS00419">
    <property type="entry name" value="PHOTOSYSTEM_I_PSAAB"/>
    <property type="match status" value="2"/>
</dbReference>
<feature type="transmembrane region" description="Helical" evidence="34">
    <location>
        <begin position="1022"/>
        <end position="1043"/>
    </location>
</feature>
<dbReference type="InterPro" id="IPR011990">
    <property type="entry name" value="TPR-like_helical_dom_sf"/>
</dbReference>
<feature type="transmembrane region" description="Helical" evidence="34">
    <location>
        <begin position="777"/>
        <end position="796"/>
    </location>
</feature>
<sequence>MSRYRGPRFKKIRRLGALPGLTNKRPKAGSDLRNQSRSGKKSQYRIRLEEKQKLRFHYGLTERQLLKYVRIAGKARGSTGQVLLQLLEMRLDNILFRLAQSEGNYAEALQNYYEAMRLEIDPYDRSYILYNIGLIHTSNGEHTKALEYYFRALERNPFLPQAFNNMAVIFLSSGVGSDPKDKQAILQGDSEIAEAWFDQAAEYWKQAIALTPGLCVCVVRKEEDSMIIRSPEPEVKILVDKDPVKTSFEEWAKPGHFSRTIAKGPDTTTWIWNLHADAHDFDSHTSDLEEISRKVFSAHFGQLSIIFLWLSGMYFHGARFSNYEAWLSDPTHIGPSAQVIWRASGITNELQLYCTAIGALVFAALMLFADMFSDTAIQLQPVFAQWIQNTHALAPGATAPGATASTSLTWGGGDLVAVGGKVALLPIPLGTADFLVHHIHAFTIHVTVLILLKGVLFARSSRLIPDKANLGFRFPCDGPGRGGTCQVSAWDHVFLGLFWMYNSISVVIFHFSWKMQSDVWGSISDQGVVTHITGGNFAQSSITINGWLRDFLWAQASQDPTTRRIWFGIATAHDFESHDDITEERLYQNIFASHFGQLAIIFLWTSGNLFHVAWQGNFESWVQDPLHVRPIAHAIWDPHFGQPAVEAFTRGVLLAHGLATLTTEMETERFVVQKCRISSESSFVRTLRRLGPLFTGAGTAILTLLGGFHPQTQSLWLTDMAHHHLAIAFIFLVAGHMYRTNFGIGHSIKDLLDAHVPPGGRLGRGHKGLYDTINNSLHFQLGLALASLGVITSLVAQHMYSLPAYAFIAQDFTTQAALYTHHQYIAGFIMTGAFAHGAIFFIRDYNPEQNEDNVLARMLDHKEAIISHLSWASLFLGFHTLGLYVHNDVMLAFGTPEKQILIEPIFAQWIQSAHGKTSYGFDVLLSSTSGPAFTAGRSIWLPGWLNAVNENTNSLFLTIGPGDFLVHHAIALGLHTTTLILVKGALDARGSKLMPDKKDFGYSFPCDGPGRGGTCDISAWDAFYLAVFWMLNTIGWVTFYWHWKHITLWQGNVSQFNESSTYLMGWLRDYLWLNSSQLINGYNPFGMNSLSVWAWMFLFGHLVWATGFMFLISWRGYWQELIETLAWAHERTPLANLIRWRDKPVALSIVQARLVGLAHFSDVNHYGKEKFDSEGEEEAKIGTEISFDSSILKKEISKVPSLSDKWEIYGKLQSPPRNSAPTRLHRRCFSTGRPRANYRDFGLSGHILREMVHACLLPGATRSSW</sequence>
<keyword evidence="37" id="KW-1185">Reference proteome</keyword>
<reference evidence="36" key="1">
    <citation type="submission" date="2022-12" db="EMBL/GenBank/DDBJ databases">
        <title>Genome assemblies of Blomia tropicalis.</title>
        <authorList>
            <person name="Cui Y."/>
        </authorList>
    </citation>
    <scope>NUCLEOTIDE SEQUENCE</scope>
    <source>
        <tissue evidence="36">Adult mites</tissue>
    </source>
</reference>
<dbReference type="InterPro" id="IPR001209">
    <property type="entry name" value="Ribosomal_uS14"/>
</dbReference>
<feature type="transmembrane region" description="Helical" evidence="34">
    <location>
        <begin position="434"/>
        <end position="452"/>
    </location>
</feature>
<evidence type="ECO:0000256" key="31">
    <source>
        <dbReference type="ARBA" id="ARBA00048912"/>
    </source>
</evidence>
<keyword evidence="18" id="KW-0694">RNA-binding</keyword>
<evidence type="ECO:0000256" key="3">
    <source>
        <dbReference type="ARBA" id="ARBA00004514"/>
    </source>
</evidence>
<dbReference type="GO" id="GO:0003735">
    <property type="term" value="F:structural constituent of ribosome"/>
    <property type="evidence" value="ECO:0007669"/>
    <property type="project" value="InterPro"/>
</dbReference>
<keyword evidence="10" id="KW-0004">4Fe-4S</keyword>
<dbReference type="GO" id="GO:0005791">
    <property type="term" value="C:rough endoplasmic reticulum"/>
    <property type="evidence" value="ECO:0007669"/>
    <property type="project" value="UniProtKB-SubCell"/>
</dbReference>
<proteinExistence type="inferred from homology"/>
<protein>
    <recommendedName>
        <fullName evidence="29">Small ribosomal subunit protein uS14</fullName>
        <ecNumber evidence="8">1.97.1.12</ecNumber>
    </recommendedName>
    <alternativeName>
        <fullName evidence="30">40S ribosomal protein S29</fullName>
    </alternativeName>
</protein>
<evidence type="ECO:0000256" key="9">
    <source>
        <dbReference type="ARBA" id="ARBA00022448"/>
    </source>
</evidence>
<feature type="domain" description="Small ribosomal subunit protein uS4 N-terminal" evidence="35">
    <location>
        <begin position="3"/>
        <end position="88"/>
    </location>
</feature>
<feature type="transmembrane region" description="Helical" evidence="34">
    <location>
        <begin position="690"/>
        <end position="708"/>
    </location>
</feature>
<dbReference type="SUPFAM" id="SSF55174">
    <property type="entry name" value="Alpha-L RNA-binding motif"/>
    <property type="match status" value="1"/>
</dbReference>
<accession>A0A9Q0LZS0</accession>
<evidence type="ECO:0000256" key="32">
    <source>
        <dbReference type="PROSITE-ProRule" id="PRU00339"/>
    </source>
</evidence>
<evidence type="ECO:0000256" key="30">
    <source>
        <dbReference type="ARBA" id="ARBA00035455"/>
    </source>
</evidence>
<evidence type="ECO:0000256" key="13">
    <source>
        <dbReference type="ARBA" id="ARBA00022692"/>
    </source>
</evidence>
<dbReference type="InterPro" id="IPR020586">
    <property type="entry name" value="PSI_PsaA/B_CS"/>
</dbReference>
<dbReference type="NCBIfam" id="TIGR01336">
    <property type="entry name" value="psaB"/>
    <property type="match status" value="1"/>
</dbReference>
<evidence type="ECO:0000256" key="20">
    <source>
        <dbReference type="ARBA" id="ARBA00022982"/>
    </source>
</evidence>
<dbReference type="AlphaFoldDB" id="A0A9Q0LZS0"/>
<feature type="transmembrane region" description="Helical" evidence="34">
    <location>
        <begin position="964"/>
        <end position="986"/>
    </location>
</feature>
<dbReference type="SMART" id="SM00028">
    <property type="entry name" value="TPR"/>
    <property type="match status" value="1"/>
</dbReference>
<evidence type="ECO:0000256" key="11">
    <source>
        <dbReference type="ARBA" id="ARBA00022494"/>
    </source>
</evidence>
<keyword evidence="26 34" id="KW-0472">Membrane</keyword>
<keyword evidence="13 34" id="KW-0812">Transmembrane</keyword>
<keyword evidence="32" id="KW-0802">TPR repeat</keyword>
<keyword evidence="22" id="KW-0157">Chromophore</keyword>
<comment type="similarity">
    <text evidence="5">Belongs to the universal ribosomal protein uS14 family.</text>
</comment>
<evidence type="ECO:0000256" key="17">
    <source>
        <dbReference type="ARBA" id="ARBA00022842"/>
    </source>
</evidence>
<keyword evidence="24" id="KW-0408">Iron</keyword>
<comment type="subunit">
    <text evidence="28">The PsaA/B heterodimer binds the P700 chlorophyll special pair and subsequent electron acceptors. PSI consists of a core antenna complex that captures photons, and an electron transfer chain that converts photonic excitation into a charge separation. The eukaryotic PSI reaction center is composed of at least 11 subunits.</text>
</comment>
<dbReference type="Gene3D" id="1.25.40.10">
    <property type="entry name" value="Tetratricopeptide repeat domain"/>
    <property type="match status" value="1"/>
</dbReference>
<dbReference type="PROSITE" id="PS00527">
    <property type="entry name" value="RIBOSOMAL_S14"/>
    <property type="match status" value="1"/>
</dbReference>
<keyword evidence="17" id="KW-0460">Magnesium</keyword>
<evidence type="ECO:0000256" key="1">
    <source>
        <dbReference type="ARBA" id="ARBA00004141"/>
    </source>
</evidence>
<evidence type="ECO:0000256" key="7">
    <source>
        <dbReference type="ARBA" id="ARBA00011542"/>
    </source>
</evidence>
<dbReference type="Gene3D" id="1.20.1130.10">
    <property type="entry name" value="Photosystem I PsaA/PsaB"/>
    <property type="match status" value="4"/>
</dbReference>
<dbReference type="SUPFAM" id="SSF81558">
    <property type="entry name" value="Photosystem I subunits PsaA/PsaB"/>
    <property type="match status" value="3"/>
</dbReference>
<dbReference type="Pfam" id="PF00163">
    <property type="entry name" value="Ribosomal_S4"/>
    <property type="match status" value="1"/>
</dbReference>
<feature type="repeat" description="TPR" evidence="32">
    <location>
        <begin position="126"/>
        <end position="159"/>
    </location>
</feature>
<evidence type="ECO:0000256" key="27">
    <source>
        <dbReference type="ARBA" id="ARBA00023274"/>
    </source>
</evidence>
<evidence type="ECO:0000256" key="22">
    <source>
        <dbReference type="ARBA" id="ARBA00022991"/>
    </source>
</evidence>
<comment type="subunit">
    <text evidence="7">Component of the 40S small ribosomal subunit.</text>
</comment>
<dbReference type="GO" id="GO:0005829">
    <property type="term" value="C:cytosol"/>
    <property type="evidence" value="ECO:0007669"/>
    <property type="project" value="UniProtKB-SubCell"/>
</dbReference>
<keyword evidence="15" id="KW-0699">rRNA-binding</keyword>
<feature type="transmembrane region" description="Helical" evidence="34">
    <location>
        <begin position="350"/>
        <end position="369"/>
    </location>
</feature>
<keyword evidence="21 34" id="KW-1133">Transmembrane helix</keyword>
<dbReference type="EMBL" id="JAPWDV010000005">
    <property type="protein sequence ID" value="KAJ6215322.1"/>
    <property type="molecule type" value="Genomic_DNA"/>
</dbReference>
<dbReference type="SMART" id="SM01390">
    <property type="entry name" value="Ribosomal_S4"/>
    <property type="match status" value="1"/>
</dbReference>
<feature type="transmembrane region" description="Helical" evidence="34">
    <location>
        <begin position="824"/>
        <end position="843"/>
    </location>
</feature>
<keyword evidence="9" id="KW-0813">Transport</keyword>
<evidence type="ECO:0000256" key="24">
    <source>
        <dbReference type="ARBA" id="ARBA00023004"/>
    </source>
</evidence>
<organism evidence="36 37">
    <name type="scientific">Blomia tropicalis</name>
    <name type="common">Mite</name>
    <dbReference type="NCBI Taxonomy" id="40697"/>
    <lineage>
        <taxon>Eukaryota</taxon>
        <taxon>Metazoa</taxon>
        <taxon>Ecdysozoa</taxon>
        <taxon>Arthropoda</taxon>
        <taxon>Chelicerata</taxon>
        <taxon>Arachnida</taxon>
        <taxon>Acari</taxon>
        <taxon>Acariformes</taxon>
        <taxon>Sarcoptiformes</taxon>
        <taxon>Astigmata</taxon>
        <taxon>Glycyphagoidea</taxon>
        <taxon>Echimyopodidae</taxon>
        <taxon>Blomia</taxon>
    </lineage>
</organism>
<dbReference type="InterPro" id="IPR006244">
    <property type="entry name" value="PSI_PsaB"/>
</dbReference>
<evidence type="ECO:0000259" key="35">
    <source>
        <dbReference type="SMART" id="SM01390"/>
    </source>
</evidence>
<evidence type="ECO:0000313" key="36">
    <source>
        <dbReference type="EMBL" id="KAJ6215322.1"/>
    </source>
</evidence>
<dbReference type="GO" id="GO:1990904">
    <property type="term" value="C:ribonucleoprotein complex"/>
    <property type="evidence" value="ECO:0007669"/>
    <property type="project" value="UniProtKB-KW"/>
</dbReference>
<feature type="transmembrane region" description="Helical" evidence="34">
    <location>
        <begin position="720"/>
        <end position="738"/>
    </location>
</feature>
<evidence type="ECO:0000256" key="8">
    <source>
        <dbReference type="ARBA" id="ARBA00013197"/>
    </source>
</evidence>
<dbReference type="PANTHER" id="PTHR30128:SF19">
    <property type="entry name" value="PHOTOSYSTEM I P700 CHLOROPHYLL A APOPROTEIN A1-RELATED"/>
    <property type="match status" value="1"/>
</dbReference>
<evidence type="ECO:0000256" key="5">
    <source>
        <dbReference type="ARBA" id="ARBA00009083"/>
    </source>
</evidence>
<dbReference type="Pfam" id="PF00253">
    <property type="entry name" value="Ribosomal_S14"/>
    <property type="match status" value="1"/>
</dbReference>
<evidence type="ECO:0000256" key="19">
    <source>
        <dbReference type="ARBA" id="ARBA00022980"/>
    </source>
</evidence>
<dbReference type="Proteomes" id="UP001142055">
    <property type="component" value="Unassembled WGS sequence"/>
</dbReference>
<dbReference type="GO" id="GO:0016020">
    <property type="term" value="C:membrane"/>
    <property type="evidence" value="ECO:0007669"/>
    <property type="project" value="UniProtKB-SubCell"/>
</dbReference>
<feature type="transmembrane region" description="Helical" evidence="34">
    <location>
        <begin position="1092"/>
        <end position="1112"/>
    </location>
</feature>
<dbReference type="SUPFAM" id="SSF57716">
    <property type="entry name" value="Glucocorticoid receptor-like (DNA-binding domain)"/>
    <property type="match status" value="1"/>
</dbReference>
<dbReference type="GO" id="GO:0046872">
    <property type="term" value="F:metal ion binding"/>
    <property type="evidence" value="ECO:0007669"/>
    <property type="project" value="UniProtKB-KW"/>
</dbReference>
<keyword evidence="20" id="KW-0249">Electron transport</keyword>
<feature type="transmembrane region" description="Helical" evidence="34">
    <location>
        <begin position="864"/>
        <end position="885"/>
    </location>
</feature>
<dbReference type="InterPro" id="IPR018271">
    <property type="entry name" value="Ribosomal_uS14_CS"/>
</dbReference>
<evidence type="ECO:0000256" key="12">
    <source>
        <dbReference type="ARBA" id="ARBA00022531"/>
    </source>
</evidence>
<dbReference type="InterPro" id="IPR036408">
    <property type="entry name" value="PSI_PsaA/B_sf"/>
</dbReference>
<evidence type="ECO:0000256" key="16">
    <source>
        <dbReference type="ARBA" id="ARBA00022836"/>
    </source>
</evidence>
<evidence type="ECO:0000313" key="37">
    <source>
        <dbReference type="Proteomes" id="UP001142055"/>
    </source>
</evidence>
<evidence type="ECO:0000256" key="10">
    <source>
        <dbReference type="ARBA" id="ARBA00022485"/>
    </source>
</evidence>
<dbReference type="InterPro" id="IPR036986">
    <property type="entry name" value="S4_RNA-bd_sf"/>
</dbReference>
<comment type="caution">
    <text evidence="36">The sequence shown here is derived from an EMBL/GenBank/DDBJ whole genome shotgun (WGS) entry which is preliminary data.</text>
</comment>
<comment type="similarity">
    <text evidence="4">Belongs to the universal ribosomal protein uS4 family.</text>
</comment>
<dbReference type="Gene3D" id="1.10.287.1480">
    <property type="match status" value="1"/>
</dbReference>
<evidence type="ECO:0000256" key="2">
    <source>
        <dbReference type="ARBA" id="ARBA00004427"/>
    </source>
</evidence>
<dbReference type="InterPro" id="IPR001912">
    <property type="entry name" value="Ribosomal_uS4_N"/>
</dbReference>
<keyword evidence="16" id="KW-0603">Photosystem I</keyword>